<evidence type="ECO:0000256" key="1">
    <source>
        <dbReference type="SAM" id="SignalP"/>
    </source>
</evidence>
<feature type="signal peptide" evidence="1">
    <location>
        <begin position="1"/>
        <end position="21"/>
    </location>
</feature>
<dbReference type="Proteomes" id="UP001284033">
    <property type="component" value="Unassembled WGS sequence"/>
</dbReference>
<gene>
    <name evidence="2" type="ORF">PG303_01970</name>
</gene>
<evidence type="ECO:0008006" key="4">
    <source>
        <dbReference type="Google" id="ProtNLM"/>
    </source>
</evidence>
<organism evidence="2 3">
    <name type="scientific">Riemerella anatipestifer</name>
    <name type="common">Moraxella anatipestifer</name>
    <dbReference type="NCBI Taxonomy" id="34085"/>
    <lineage>
        <taxon>Bacteria</taxon>
        <taxon>Pseudomonadati</taxon>
        <taxon>Bacteroidota</taxon>
        <taxon>Flavobacteriia</taxon>
        <taxon>Flavobacteriales</taxon>
        <taxon>Weeksellaceae</taxon>
        <taxon>Riemerella</taxon>
    </lineage>
</organism>
<dbReference type="EMBL" id="JAQZHK010000001">
    <property type="protein sequence ID" value="MDY3511980.1"/>
    <property type="molecule type" value="Genomic_DNA"/>
</dbReference>
<protein>
    <recommendedName>
        <fullName evidence="4">DUF4136 domain-containing protein</fullName>
    </recommendedName>
</protein>
<reference evidence="2" key="1">
    <citation type="submission" date="2023-01" db="EMBL/GenBank/DDBJ databases">
        <title>Genome-based studies on antimicrobial resistance profiles of Riemerella anatipestifer in China, 1994 to 2021.</title>
        <authorList>
            <person name="Yang Z."/>
            <person name="Zhu D."/>
        </authorList>
    </citation>
    <scope>NUCLEOTIDE SEQUENCE</scope>
    <source>
        <strain evidence="2">RCAD1218</strain>
    </source>
</reference>
<name>A0AAP6LKB7_RIEAN</name>
<sequence>MSKLAKILKGLLALLVLNSCASMMLNDKSIQPSEINNLGSFETISMIRLIKKGNQSEPSDSLSNMSSKIMDSIVWSSSSPKITTKFNLTDEKLKKRVEEDILKTMLHIRDTRKLDHIKTTSVMDSIVKAQNQRFALCVVNTGFDRRKGNYGNQIAKGVGIGILTMGMYTPVPIKANTAVYAMIFDAEKSTVVFYNTIPFVEKSPTDKKNLGQLYSKLFEGFFYKKE</sequence>
<proteinExistence type="predicted"/>
<feature type="chain" id="PRO_5042941323" description="DUF4136 domain-containing protein" evidence="1">
    <location>
        <begin position="22"/>
        <end position="226"/>
    </location>
</feature>
<accession>A0AAP6LKB7</accession>
<keyword evidence="1" id="KW-0732">Signal</keyword>
<comment type="caution">
    <text evidence="2">The sequence shown here is derived from an EMBL/GenBank/DDBJ whole genome shotgun (WGS) entry which is preliminary data.</text>
</comment>
<dbReference type="RefSeq" id="WP_107046606.1">
    <property type="nucleotide sequence ID" value="NZ_CP081184.1"/>
</dbReference>
<evidence type="ECO:0000313" key="3">
    <source>
        <dbReference type="Proteomes" id="UP001284033"/>
    </source>
</evidence>
<dbReference type="AlphaFoldDB" id="A0AAP6LKB7"/>
<evidence type="ECO:0000313" key="2">
    <source>
        <dbReference type="EMBL" id="MDY3511980.1"/>
    </source>
</evidence>